<protein>
    <submittedName>
        <fullName evidence="1">23886_t:CDS:1</fullName>
    </submittedName>
</protein>
<evidence type="ECO:0000313" key="2">
    <source>
        <dbReference type="Proteomes" id="UP000789920"/>
    </source>
</evidence>
<evidence type="ECO:0000313" key="1">
    <source>
        <dbReference type="EMBL" id="CAG8732435.1"/>
    </source>
</evidence>
<name>A0ACA9Q7K1_9GLOM</name>
<dbReference type="Proteomes" id="UP000789920">
    <property type="component" value="Unassembled WGS sequence"/>
</dbReference>
<dbReference type="EMBL" id="CAJVQC010026213">
    <property type="protein sequence ID" value="CAG8732435.1"/>
    <property type="molecule type" value="Genomic_DNA"/>
</dbReference>
<keyword evidence="2" id="KW-1185">Reference proteome</keyword>
<feature type="non-terminal residue" evidence="1">
    <location>
        <position position="69"/>
    </location>
</feature>
<gene>
    <name evidence="1" type="ORF">RPERSI_LOCUS12294</name>
</gene>
<organism evidence="1 2">
    <name type="scientific">Racocetra persica</name>
    <dbReference type="NCBI Taxonomy" id="160502"/>
    <lineage>
        <taxon>Eukaryota</taxon>
        <taxon>Fungi</taxon>
        <taxon>Fungi incertae sedis</taxon>
        <taxon>Mucoromycota</taxon>
        <taxon>Glomeromycotina</taxon>
        <taxon>Glomeromycetes</taxon>
        <taxon>Diversisporales</taxon>
        <taxon>Gigasporaceae</taxon>
        <taxon>Racocetra</taxon>
    </lineage>
</organism>
<comment type="caution">
    <text evidence="1">The sequence shown here is derived from an EMBL/GenBank/DDBJ whole genome shotgun (WGS) entry which is preliminary data.</text>
</comment>
<proteinExistence type="predicted"/>
<accession>A0ACA9Q7K1</accession>
<reference evidence="1" key="1">
    <citation type="submission" date="2021-06" db="EMBL/GenBank/DDBJ databases">
        <authorList>
            <person name="Kallberg Y."/>
            <person name="Tangrot J."/>
            <person name="Rosling A."/>
        </authorList>
    </citation>
    <scope>NUCLEOTIDE SEQUENCE</scope>
    <source>
        <strain evidence="1">MA461A</strain>
    </source>
</reference>
<sequence>MEDIHKKFRYYSVQLDKELSKYPQIRKLEEHTNVSKTNIFFGVVALVFVMIFFNFFGELLSDMIGWLYP</sequence>